<keyword evidence="1" id="KW-0479">Metal-binding</keyword>
<evidence type="ECO:0000256" key="1">
    <source>
        <dbReference type="PIRSR" id="PIRSR005902-1"/>
    </source>
</evidence>
<dbReference type="Gene3D" id="3.20.20.140">
    <property type="entry name" value="Metal-dependent hydrolases"/>
    <property type="match status" value="1"/>
</dbReference>
<feature type="binding site" evidence="1">
    <location>
        <position position="216"/>
    </location>
    <ligand>
        <name>a divalent metal cation</name>
        <dbReference type="ChEBI" id="CHEBI:60240"/>
        <label>1</label>
    </ligand>
</feature>
<feature type="binding site" evidence="1">
    <location>
        <position position="94"/>
    </location>
    <ligand>
        <name>a divalent metal cation</name>
        <dbReference type="ChEBI" id="CHEBI:60240"/>
        <label>1</label>
    </ligand>
</feature>
<dbReference type="Pfam" id="PF01026">
    <property type="entry name" value="TatD_DNase"/>
    <property type="match status" value="1"/>
</dbReference>
<accession>E7C1W4</accession>
<dbReference type="EMBL" id="GU567954">
    <property type="protein sequence ID" value="ADI21438.1"/>
    <property type="molecule type" value="Genomic_DNA"/>
</dbReference>
<sequence>MYHDSHAHLQLGNNSDEKLKNYENMYRKNLIGQMICNSTSENDFKEIEILSNQFKNRIIPCYGVHPWYIDHCTDGWLGRLKTRLINHPQSLVGEIGLDKKRNYGVKQKEIFESQLKLAIELKRPASIHCVRCHGTMFEILKKYLYVNYDNKKTMKKRKSMLKDDLPPMLLHGWSGSYDMSKMFALTFPNIYYSFSVPLRLKSLKGIPINRVLAETDDTDPINIQNAYKELAKYYKKSESEIIHIVNKNFIDCFGTKNIENERSDHDDDGTTIINSNRQLRRKIYYYASLVILLSVNSLF</sequence>
<dbReference type="InterPro" id="IPR032466">
    <property type="entry name" value="Metal_Hydrolase"/>
</dbReference>
<protein>
    <submittedName>
        <fullName evidence="2">Mg-dependent DNase</fullName>
    </submittedName>
</protein>
<dbReference type="InterPro" id="IPR001130">
    <property type="entry name" value="TatD-like"/>
</dbReference>
<dbReference type="SUPFAM" id="SSF51556">
    <property type="entry name" value="Metallo-dependent hydrolases"/>
    <property type="match status" value="1"/>
</dbReference>
<reference evidence="2" key="1">
    <citation type="submission" date="2010-01" db="EMBL/GenBank/DDBJ databases">
        <title>Genome fragments of uncultured bacteria from the North Pacific subtropical Gyre.</title>
        <authorList>
            <person name="Pham V.D."/>
            <person name="Delong E.F."/>
        </authorList>
    </citation>
    <scope>NUCLEOTIDE SEQUENCE</scope>
</reference>
<dbReference type="PANTHER" id="PTHR47176:SF1">
    <property type="entry name" value="OS04G0577500 PROTEIN"/>
    <property type="match status" value="1"/>
</dbReference>
<organism evidence="2">
    <name type="scientific">uncultured gamma proteobacterium HF0010_26J14</name>
    <dbReference type="NCBI Taxonomy" id="723564"/>
    <lineage>
        <taxon>Bacteria</taxon>
        <taxon>Pseudomonadati</taxon>
        <taxon>Pseudomonadota</taxon>
        <taxon>Gammaproteobacteria</taxon>
        <taxon>environmental samples</taxon>
    </lineage>
</organism>
<dbReference type="PANTHER" id="PTHR47176">
    <property type="entry name" value="OSJNBA0020J04.13 PROTEIN"/>
    <property type="match status" value="1"/>
</dbReference>
<evidence type="ECO:0000313" key="2">
    <source>
        <dbReference type="EMBL" id="ADI21438.1"/>
    </source>
</evidence>
<dbReference type="PIRSF" id="PIRSF005902">
    <property type="entry name" value="DNase_TatD"/>
    <property type="match status" value="1"/>
</dbReference>
<name>E7C1W4_9GAMM</name>
<feature type="binding site" evidence="1">
    <location>
        <position position="128"/>
    </location>
    <ligand>
        <name>a divalent metal cation</name>
        <dbReference type="ChEBI" id="CHEBI:60240"/>
        <label>2</label>
    </ligand>
</feature>
<dbReference type="AlphaFoldDB" id="E7C1W4"/>
<proteinExistence type="predicted"/>
<dbReference type="GO" id="GO:0046872">
    <property type="term" value="F:metal ion binding"/>
    <property type="evidence" value="ECO:0007669"/>
    <property type="project" value="UniProtKB-KW"/>
</dbReference>
<feature type="binding site" evidence="1">
    <location>
        <position position="171"/>
    </location>
    <ligand>
        <name>a divalent metal cation</name>
        <dbReference type="ChEBI" id="CHEBI:60240"/>
        <label>2</label>
    </ligand>
</feature>
<feature type="binding site" evidence="1">
    <location>
        <position position="6"/>
    </location>
    <ligand>
        <name>a divalent metal cation</name>
        <dbReference type="ChEBI" id="CHEBI:60240"/>
        <label>1</label>
    </ligand>
</feature>
<dbReference type="GO" id="GO:0016788">
    <property type="term" value="F:hydrolase activity, acting on ester bonds"/>
    <property type="evidence" value="ECO:0007669"/>
    <property type="project" value="InterPro"/>
</dbReference>
<feature type="binding site" evidence="1">
    <location>
        <position position="8"/>
    </location>
    <ligand>
        <name>a divalent metal cation</name>
        <dbReference type="ChEBI" id="CHEBI:60240"/>
        <label>1</label>
    </ligand>
</feature>